<accession>A0AAD2CYH5</accession>
<evidence type="ECO:0000256" key="1">
    <source>
        <dbReference type="SAM" id="MobiDB-lite"/>
    </source>
</evidence>
<keyword evidence="3" id="KW-1185">Reference proteome</keyword>
<feature type="compositionally biased region" description="Basic and acidic residues" evidence="1">
    <location>
        <begin position="422"/>
        <end position="433"/>
    </location>
</feature>
<feature type="region of interest" description="Disordered" evidence="1">
    <location>
        <begin position="736"/>
        <end position="778"/>
    </location>
</feature>
<reference evidence="2" key="1">
    <citation type="submission" date="2023-07" db="EMBL/GenBank/DDBJ databases">
        <authorList>
            <consortium name="AG Swart"/>
            <person name="Singh M."/>
            <person name="Singh A."/>
            <person name="Seah K."/>
            <person name="Emmerich C."/>
        </authorList>
    </citation>
    <scope>NUCLEOTIDE SEQUENCE</scope>
    <source>
        <strain evidence="2">DP1</strain>
    </source>
</reference>
<feature type="region of interest" description="Disordered" evidence="1">
    <location>
        <begin position="390"/>
        <end position="523"/>
    </location>
</feature>
<sequence length="1084" mass="124062">MKPKSKELKRSPIRKEFPAKKSYKPKRMSETIKLKDSYQEEYKTQALHTNKEVVEISFESELDKTVPMSSESSIKILPGIKDLESANINFEKLVNPININQPKLKRIFNFHIKSTHNKIEFSEFLKFCKSTQIFPNFISIIYLKKIIQEVLEESKSKKGKRSPRIIERTVSNNTQLVFKDFNRSIKSMAKFIVESSPKEVVEEKIRGFIKHINVNCQYSYNVNNLISDSSQTPDRVETPVKAKTPQSFASSTCDHKEDHAAKPHDATYKDDLNEKTTDSNMIDENINKALEALKNPRLSCPQSSEKQSSGDSSKLRDLEDLGCLKLDQSAFKRHASNGLQIGNPTAKDNPFKRYRSTSRGRKSNSVSKERTKEKTELEEFLALEKSCKNEPSSASSNIISINCSPRPQHVRKRSRSNKHSKYNHEIHEFDTLGRPDSINPKGLFKRKREVKDRQEDALRSAKSKPKPTTKERESKSLKRSQAYHKEEAPSLNLKLEENKSDGPKLGEGEKEDPEDYDKKLQEIQEKYKKALNLQDAESNLAKKKVEKPVKDLFSADEYKTLKSLVTKEKPSKATKKKNETSKAKIKPKEKSACMAKLGKTTEVKISKRGGLTSRSKTKKYQRSNSINRRKDFLTRPKEKKLKQNNSSKPRNHSETKGEDLGLDSIKNSILKIKEKALKLENEVKPSKNDKVSSTLEAEMRAYVSISSIDLCNAKDKDEESRIMEDFQDVPKDIPTFSLHQEDKPIDITSSDTSNLTSKEPESHHPSGSKYKRNIKKVQGNKTLEVKPRYHTEMGDLQTDFLKQQVLDPLTQNKSLKSLKASKGIEIPSKTSSLRSGKEDGKKNRTVRFKEGEHLRQNSGINLYKNDKIISEEEKHNHSASKILQFRDPVDRVHRWNLEPSGDSEETSGFKQEIFSLKSDINSLDKDPKPQIELPVENMGAKFPSITNLRANITKKEKRGPPQNSHRIGVQDYVELKYTNHQKLALKLTFKNLESMMKLKQKENVNDGFKKIKEMNNLCREYRSQMLLSLTKLFSVIKHKQTIQKAQVLNTLSTKVKMEALADSLANDATSSLKGLLMDKMKNMM</sequence>
<name>A0AAD2CYH5_EUPCR</name>
<feature type="compositionally biased region" description="Basic and acidic residues" evidence="1">
    <location>
        <begin position="566"/>
        <end position="591"/>
    </location>
</feature>
<feature type="region of interest" description="Disordered" evidence="1">
    <location>
        <begin position="1"/>
        <end position="30"/>
    </location>
</feature>
<organism evidence="2 3">
    <name type="scientific">Euplotes crassus</name>
    <dbReference type="NCBI Taxonomy" id="5936"/>
    <lineage>
        <taxon>Eukaryota</taxon>
        <taxon>Sar</taxon>
        <taxon>Alveolata</taxon>
        <taxon>Ciliophora</taxon>
        <taxon>Intramacronucleata</taxon>
        <taxon>Spirotrichea</taxon>
        <taxon>Hypotrichia</taxon>
        <taxon>Euplotida</taxon>
        <taxon>Euplotidae</taxon>
        <taxon>Moneuplotes</taxon>
    </lineage>
</organism>
<dbReference type="EMBL" id="CAMPGE010015390">
    <property type="protein sequence ID" value="CAI2374017.1"/>
    <property type="molecule type" value="Genomic_DNA"/>
</dbReference>
<dbReference type="AlphaFoldDB" id="A0AAD2CYH5"/>
<feature type="compositionally biased region" description="Polar residues" evidence="1">
    <location>
        <begin position="747"/>
        <end position="757"/>
    </location>
</feature>
<protein>
    <submittedName>
        <fullName evidence="2">Uncharacterized protein</fullName>
    </submittedName>
</protein>
<feature type="region of interest" description="Disordered" evidence="1">
    <location>
        <begin position="566"/>
        <end position="664"/>
    </location>
</feature>
<dbReference type="Proteomes" id="UP001295684">
    <property type="component" value="Unassembled WGS sequence"/>
</dbReference>
<feature type="compositionally biased region" description="Low complexity" evidence="1">
    <location>
        <begin position="302"/>
        <end position="312"/>
    </location>
</feature>
<feature type="region of interest" description="Disordered" evidence="1">
    <location>
        <begin position="335"/>
        <end position="375"/>
    </location>
</feature>
<feature type="region of interest" description="Disordered" evidence="1">
    <location>
        <begin position="227"/>
        <end position="280"/>
    </location>
</feature>
<gene>
    <name evidence="2" type="ORF">ECRASSUSDP1_LOCUS15366</name>
</gene>
<feature type="compositionally biased region" description="Basic and acidic residues" evidence="1">
    <location>
        <begin position="483"/>
        <end position="508"/>
    </location>
</feature>
<feature type="compositionally biased region" description="Basic residues" evidence="1">
    <location>
        <begin position="408"/>
        <end position="421"/>
    </location>
</feature>
<feature type="compositionally biased region" description="Basic and acidic residues" evidence="1">
    <location>
        <begin position="1"/>
        <end position="19"/>
    </location>
</feature>
<feature type="compositionally biased region" description="Low complexity" evidence="1">
    <location>
        <begin position="390"/>
        <end position="407"/>
    </location>
</feature>
<feature type="region of interest" description="Disordered" evidence="1">
    <location>
        <begin position="296"/>
        <end position="315"/>
    </location>
</feature>
<feature type="compositionally biased region" description="Basic and acidic residues" evidence="1">
    <location>
        <begin position="449"/>
        <end position="459"/>
    </location>
</feature>
<proteinExistence type="predicted"/>
<feature type="compositionally biased region" description="Basic and acidic residues" evidence="1">
    <location>
        <begin position="253"/>
        <end position="277"/>
    </location>
</feature>
<feature type="compositionally biased region" description="Basic residues" evidence="1">
    <location>
        <begin position="352"/>
        <end position="362"/>
    </location>
</feature>
<comment type="caution">
    <text evidence="2">The sequence shown here is derived from an EMBL/GenBank/DDBJ whole genome shotgun (WGS) entry which is preliminary data.</text>
</comment>
<evidence type="ECO:0000313" key="3">
    <source>
        <dbReference type="Proteomes" id="UP001295684"/>
    </source>
</evidence>
<evidence type="ECO:0000313" key="2">
    <source>
        <dbReference type="EMBL" id="CAI2374017.1"/>
    </source>
</evidence>